<dbReference type="CDD" id="cd14134">
    <property type="entry name" value="PKc_CLK"/>
    <property type="match status" value="1"/>
</dbReference>
<dbReference type="PROSITE" id="PS00108">
    <property type="entry name" value="PROTEIN_KINASE_ST"/>
    <property type="match status" value="1"/>
</dbReference>
<evidence type="ECO:0000256" key="10">
    <source>
        <dbReference type="PROSITE-ProRule" id="PRU10141"/>
    </source>
</evidence>
<comment type="caution">
    <text evidence="13">The sequence shown here is derived from an EMBL/GenBank/DDBJ whole genome shotgun (WGS) entry which is preliminary data.</text>
</comment>
<evidence type="ECO:0000256" key="11">
    <source>
        <dbReference type="SAM" id="MobiDB-lite"/>
    </source>
</evidence>
<dbReference type="FunFam" id="3.30.56.30:FF:000003">
    <property type="entry name" value="Signal recognition particle SEC65 subunit"/>
    <property type="match status" value="1"/>
</dbReference>
<dbReference type="Gene3D" id="3.30.200.20">
    <property type="entry name" value="Phosphorylase Kinase, domain 1"/>
    <property type="match status" value="1"/>
</dbReference>
<feature type="region of interest" description="Disordered" evidence="11">
    <location>
        <begin position="1"/>
        <end position="178"/>
    </location>
</feature>
<dbReference type="STRING" id="113226.A0A139I2V8"/>
<dbReference type="PROSITE" id="PS50011">
    <property type="entry name" value="PROTEIN_KINASE_DOM"/>
    <property type="match status" value="1"/>
</dbReference>
<dbReference type="SMART" id="SM00220">
    <property type="entry name" value="S_TKc"/>
    <property type="match status" value="1"/>
</dbReference>
<keyword evidence="7 10" id="KW-0067">ATP-binding</keyword>
<feature type="region of interest" description="Disordered" evidence="11">
    <location>
        <begin position="190"/>
        <end position="313"/>
    </location>
</feature>
<dbReference type="AlphaFoldDB" id="A0A139I2V8"/>
<dbReference type="SUPFAM" id="SSF56112">
    <property type="entry name" value="Protein kinase-like (PK-like)"/>
    <property type="match status" value="1"/>
</dbReference>
<feature type="compositionally biased region" description="Low complexity" evidence="11">
    <location>
        <begin position="880"/>
        <end position="893"/>
    </location>
</feature>
<dbReference type="GO" id="GO:0008312">
    <property type="term" value="F:7S RNA binding"/>
    <property type="evidence" value="ECO:0007669"/>
    <property type="project" value="InterPro"/>
</dbReference>
<feature type="region of interest" description="Disordered" evidence="11">
    <location>
        <begin position="1090"/>
        <end position="1115"/>
    </location>
</feature>
<dbReference type="InterPro" id="IPR017441">
    <property type="entry name" value="Protein_kinase_ATP_BS"/>
</dbReference>
<feature type="compositionally biased region" description="Low complexity" evidence="11">
    <location>
        <begin position="238"/>
        <end position="253"/>
    </location>
</feature>
<dbReference type="EMBL" id="LFZO01000379">
    <property type="protein sequence ID" value="KXT09053.1"/>
    <property type="molecule type" value="Genomic_DNA"/>
</dbReference>
<dbReference type="PROSITE" id="PS00107">
    <property type="entry name" value="PROTEIN_KINASE_ATP"/>
    <property type="match status" value="1"/>
</dbReference>
<dbReference type="GO" id="GO:0005634">
    <property type="term" value="C:nucleus"/>
    <property type="evidence" value="ECO:0007669"/>
    <property type="project" value="TreeGrafter"/>
</dbReference>
<feature type="compositionally biased region" description="Polar residues" evidence="11">
    <location>
        <begin position="211"/>
        <end position="220"/>
    </location>
</feature>
<evidence type="ECO:0000256" key="2">
    <source>
        <dbReference type="ARBA" id="ARBA00022490"/>
    </source>
</evidence>
<dbReference type="Gene3D" id="1.10.510.10">
    <property type="entry name" value="Transferase(Phosphotransferase) domain 1"/>
    <property type="match status" value="1"/>
</dbReference>
<evidence type="ECO:0000256" key="9">
    <source>
        <dbReference type="ARBA" id="ARBA00023274"/>
    </source>
</evidence>
<feature type="compositionally biased region" description="Basic and acidic residues" evidence="11">
    <location>
        <begin position="289"/>
        <end position="302"/>
    </location>
</feature>
<dbReference type="SUPFAM" id="SSF69695">
    <property type="entry name" value="SRP19"/>
    <property type="match status" value="1"/>
</dbReference>
<feature type="domain" description="Protein kinase" evidence="12">
    <location>
        <begin position="365"/>
        <end position="704"/>
    </location>
</feature>
<dbReference type="OrthoDB" id="283111at2759"/>
<dbReference type="Pfam" id="PF01922">
    <property type="entry name" value="SRP19"/>
    <property type="match status" value="1"/>
</dbReference>
<gene>
    <name evidence="13" type="ORF">AC579_4715</name>
</gene>
<feature type="compositionally biased region" description="Basic and acidic residues" evidence="11">
    <location>
        <begin position="903"/>
        <end position="916"/>
    </location>
</feature>
<feature type="compositionally biased region" description="Low complexity" evidence="11">
    <location>
        <begin position="146"/>
        <end position="157"/>
    </location>
</feature>
<evidence type="ECO:0000256" key="3">
    <source>
        <dbReference type="ARBA" id="ARBA00022527"/>
    </source>
</evidence>
<keyword evidence="3" id="KW-0723">Serine/threonine-protein kinase</keyword>
<keyword evidence="14" id="KW-1185">Reference proteome</keyword>
<dbReference type="Gene3D" id="3.30.56.30">
    <property type="entry name" value="Signal recognition particle, SRP19-like subunit"/>
    <property type="match status" value="1"/>
</dbReference>
<organism evidence="13 14">
    <name type="scientific">Pseudocercospora musae</name>
    <dbReference type="NCBI Taxonomy" id="113226"/>
    <lineage>
        <taxon>Eukaryota</taxon>
        <taxon>Fungi</taxon>
        <taxon>Dikarya</taxon>
        <taxon>Ascomycota</taxon>
        <taxon>Pezizomycotina</taxon>
        <taxon>Dothideomycetes</taxon>
        <taxon>Dothideomycetidae</taxon>
        <taxon>Mycosphaerellales</taxon>
        <taxon>Mycosphaerellaceae</taxon>
        <taxon>Pseudocercospora</taxon>
    </lineage>
</organism>
<evidence type="ECO:0000313" key="14">
    <source>
        <dbReference type="Proteomes" id="UP000073492"/>
    </source>
</evidence>
<feature type="compositionally biased region" description="Low complexity" evidence="11">
    <location>
        <begin position="1"/>
        <end position="14"/>
    </location>
</feature>
<dbReference type="PANTHER" id="PTHR45646:SF11">
    <property type="entry name" value="SERINE_THREONINE-PROTEIN KINASE DOA"/>
    <property type="match status" value="1"/>
</dbReference>
<feature type="compositionally biased region" description="Polar residues" evidence="11">
    <location>
        <begin position="71"/>
        <end position="100"/>
    </location>
</feature>
<dbReference type="GO" id="GO:0006614">
    <property type="term" value="P:SRP-dependent cotranslational protein targeting to membrane"/>
    <property type="evidence" value="ECO:0007669"/>
    <property type="project" value="InterPro"/>
</dbReference>
<name>A0A139I2V8_9PEZI</name>
<dbReference type="InterPro" id="IPR011009">
    <property type="entry name" value="Kinase-like_dom_sf"/>
</dbReference>
<dbReference type="Pfam" id="PF00069">
    <property type="entry name" value="Pkinase"/>
    <property type="match status" value="1"/>
</dbReference>
<proteinExistence type="predicted"/>
<keyword evidence="8" id="KW-0733">Signal recognition particle</keyword>
<evidence type="ECO:0000259" key="12">
    <source>
        <dbReference type="PROSITE" id="PS50011"/>
    </source>
</evidence>
<keyword evidence="4" id="KW-0808">Transferase</keyword>
<dbReference type="InterPro" id="IPR000719">
    <property type="entry name" value="Prot_kinase_dom"/>
</dbReference>
<evidence type="ECO:0000256" key="7">
    <source>
        <dbReference type="ARBA" id="ARBA00022840"/>
    </source>
</evidence>
<dbReference type="InterPro" id="IPR036521">
    <property type="entry name" value="SRP19-like_sf"/>
</dbReference>
<feature type="compositionally biased region" description="Polar residues" evidence="11">
    <location>
        <begin position="254"/>
        <end position="281"/>
    </location>
</feature>
<dbReference type="GO" id="GO:0004674">
    <property type="term" value="F:protein serine/threonine kinase activity"/>
    <property type="evidence" value="ECO:0007669"/>
    <property type="project" value="UniProtKB-KW"/>
</dbReference>
<comment type="subcellular location">
    <subcellularLocation>
        <location evidence="1">Cytoplasm</location>
    </subcellularLocation>
</comment>
<dbReference type="GO" id="GO:0043484">
    <property type="term" value="P:regulation of RNA splicing"/>
    <property type="evidence" value="ECO:0007669"/>
    <property type="project" value="TreeGrafter"/>
</dbReference>
<evidence type="ECO:0000256" key="5">
    <source>
        <dbReference type="ARBA" id="ARBA00022741"/>
    </source>
</evidence>
<reference evidence="13 14" key="1">
    <citation type="submission" date="2015-07" db="EMBL/GenBank/DDBJ databases">
        <title>Comparative genomics of the Sigatoka disease complex on banana suggests a link between parallel evolutionary changes in Pseudocercospora fijiensis and Pseudocercospora eumusae and increased virulence on the banana host.</title>
        <authorList>
            <person name="Chang T.-C."/>
            <person name="Salvucci A."/>
            <person name="Crous P.W."/>
            <person name="Stergiopoulos I."/>
        </authorList>
    </citation>
    <scope>NUCLEOTIDE SEQUENCE [LARGE SCALE GENOMIC DNA]</scope>
    <source>
        <strain evidence="13 14">CBS 116634</strain>
    </source>
</reference>
<feature type="compositionally biased region" description="Polar residues" evidence="11">
    <location>
        <begin position="48"/>
        <end position="59"/>
    </location>
</feature>
<keyword evidence="5 10" id="KW-0547">Nucleotide-binding</keyword>
<sequence>MSTPQTLTQTLPPHQHLDHRQRYLPSPQDRYLPPPRPSSNVSGGYHQNIPTRPSSNLANRQLPPPPRAESGISTAAYSHPQSQSRGGAEYSHSNGTTQHVNYDELKRTDSQSTQHPRTLPPPLPPQHASSTSRASAVVGAEMPSHANAAYSNSNSNSHQYRSGSAERGRKRRAKSPVDWVAFFGGKPPAEIIEIHDDDSPAPSATVHRGPPQTNGSSTSQHADKRRRVNGGSGDVPQYSTTNTPYSYTNGTSTESLQATTAPTSLGSQASSGASMPTAQTGQKRKRETKSRTTDSERKKQEVTRPGAPRGYLAEYGEYQTPPRHLKKQKDVVVPAIHEREKLKEKVDEEDGHYIVHENSRLGERYNLISLLGQGTFGKVVRAVDVRSRKEVAIKIIRAVPKYRDASRIELRVLQTLRAADEHNRNRCIQLRDCFDWRGHICIVTPLLGLSVFDFLKSGGFVPFPGSHIQAFARQLLGSIAFLHDLNLIHTDLKPENILLLNHTYQTFTYNRNIPSSSTLTQRSAKFRRVLLSPQINLIDFGSATFDDEYHSSVVSTRHYRAPEIILGIGWSHPIDLWSLGCILVECWTGDALFQTHDCCEHLGMMEAVTGNSIDRHLIREVNRLSKRNDRNSAARFFKNGHLQYPMPDTPRQSRKFVRGMRRLEEIIPQTNNFNRLFLDLLRRIFVYDPKKRITAREALKHPWFDELVEDDGTEATRIRIERDRLSEANGGREALANHLIWLEHLGSYLFVLIAKVEQLLFCIESMAPGRLSGNVPVMRQTSCGVSVPQAQSCSQLLDRTNYPYHLRRDCNTPCHVTVATTMANPRIEEVDDDEIADDPEEMDLDAFDFARPQGMSLGQPSASDEPAAMSPEAMQAWLQGQNRGQGQAQASSGPRISNMPQMSDRERERLLREQQERSKNYQCIYPVYFDSTRSREEGRRVGKEDAVPNPLAREIADALASIASTYGIDLRIVLEPTKTHPKDWANPGRVKALVKKDGKPATSKVPNKRRLYKLIAKYLKSHPTTEDTPKRLQIQAIPMPKERIPPPAVPRGSKIGTILPLHSPALTGGGVSDNFLQDMMAGMGGQLPPGMAGMAGMGNESVAQPQKKVKDKKKK</sequence>
<evidence type="ECO:0000313" key="13">
    <source>
        <dbReference type="EMBL" id="KXT09053.1"/>
    </source>
</evidence>
<accession>A0A139I2V8</accession>
<evidence type="ECO:0000256" key="6">
    <source>
        <dbReference type="ARBA" id="ARBA00022777"/>
    </source>
</evidence>
<keyword evidence="2" id="KW-0963">Cytoplasm</keyword>
<evidence type="ECO:0000256" key="8">
    <source>
        <dbReference type="ARBA" id="ARBA00023135"/>
    </source>
</evidence>
<evidence type="ECO:0000256" key="4">
    <source>
        <dbReference type="ARBA" id="ARBA00022679"/>
    </source>
</evidence>
<dbReference type="PANTHER" id="PTHR45646">
    <property type="entry name" value="SERINE/THREONINE-PROTEIN KINASE DOA-RELATED"/>
    <property type="match status" value="1"/>
</dbReference>
<feature type="binding site" evidence="10">
    <location>
        <position position="394"/>
    </location>
    <ligand>
        <name>ATP</name>
        <dbReference type="ChEBI" id="CHEBI:30616"/>
    </ligand>
</feature>
<dbReference type="Proteomes" id="UP000073492">
    <property type="component" value="Unassembled WGS sequence"/>
</dbReference>
<dbReference type="InterPro" id="IPR051175">
    <property type="entry name" value="CLK_kinases"/>
</dbReference>
<dbReference type="InterPro" id="IPR002778">
    <property type="entry name" value="Signal_recog_particle_SRP19"/>
</dbReference>
<keyword evidence="6" id="KW-0418">Kinase</keyword>
<feature type="region of interest" description="Disordered" evidence="11">
    <location>
        <begin position="880"/>
        <end position="916"/>
    </location>
</feature>
<keyword evidence="9" id="KW-0687">Ribonucleoprotein</keyword>
<dbReference type="GO" id="GO:0005786">
    <property type="term" value="C:signal recognition particle, endoplasmic reticulum targeting"/>
    <property type="evidence" value="ECO:0007669"/>
    <property type="project" value="UniProtKB-KW"/>
</dbReference>
<dbReference type="GO" id="GO:0005524">
    <property type="term" value="F:ATP binding"/>
    <property type="evidence" value="ECO:0007669"/>
    <property type="project" value="UniProtKB-UniRule"/>
</dbReference>
<dbReference type="InterPro" id="IPR008271">
    <property type="entry name" value="Ser/Thr_kinase_AS"/>
</dbReference>
<protein>
    <recommendedName>
        <fullName evidence="12">Protein kinase domain-containing protein</fullName>
    </recommendedName>
</protein>
<evidence type="ECO:0000256" key="1">
    <source>
        <dbReference type="ARBA" id="ARBA00004496"/>
    </source>
</evidence>